<reference evidence="3 4" key="1">
    <citation type="submission" date="2024-09" db="EMBL/GenBank/DDBJ databases">
        <title>Rethinking Asexuality: The Enigmatic Case of Functional Sexual Genes in Lepraria (Stereocaulaceae).</title>
        <authorList>
            <person name="Doellman M."/>
            <person name="Sun Y."/>
            <person name="Barcenas-Pena A."/>
            <person name="Lumbsch H.T."/>
            <person name="Grewe F."/>
        </authorList>
    </citation>
    <scope>NUCLEOTIDE SEQUENCE [LARGE SCALE GENOMIC DNA]</scope>
    <source>
        <strain evidence="3 4">Grewe 0041</strain>
    </source>
</reference>
<comment type="caution">
    <text evidence="3">The sequence shown here is derived from an EMBL/GenBank/DDBJ whole genome shotgun (WGS) entry which is preliminary data.</text>
</comment>
<name>A0ABR4AWY3_9LECA</name>
<evidence type="ECO:0000256" key="1">
    <source>
        <dbReference type="SAM" id="MobiDB-lite"/>
    </source>
</evidence>
<feature type="region of interest" description="Disordered" evidence="1">
    <location>
        <begin position="156"/>
        <end position="176"/>
    </location>
</feature>
<dbReference type="EMBL" id="JBHFEH010000068">
    <property type="protein sequence ID" value="KAL2049231.1"/>
    <property type="molecule type" value="Genomic_DNA"/>
</dbReference>
<evidence type="ECO:0000259" key="2">
    <source>
        <dbReference type="Pfam" id="PF14420"/>
    </source>
</evidence>
<gene>
    <name evidence="3" type="ORF">ABVK25_010498</name>
</gene>
<dbReference type="InterPro" id="IPR025676">
    <property type="entry name" value="Clr5_dom"/>
</dbReference>
<feature type="domain" description="Clr5" evidence="2">
    <location>
        <begin position="53"/>
        <end position="105"/>
    </location>
</feature>
<accession>A0ABR4AWY3</accession>
<proteinExistence type="predicted"/>
<keyword evidence="4" id="KW-1185">Reference proteome</keyword>
<feature type="region of interest" description="Disordered" evidence="1">
    <location>
        <begin position="31"/>
        <end position="50"/>
    </location>
</feature>
<feature type="compositionally biased region" description="Polar residues" evidence="1">
    <location>
        <begin position="163"/>
        <end position="176"/>
    </location>
</feature>
<dbReference type="PANTHER" id="PTHR38788">
    <property type="entry name" value="CLR5 DOMAIN-CONTAINING PROTEIN"/>
    <property type="match status" value="1"/>
</dbReference>
<evidence type="ECO:0000313" key="3">
    <source>
        <dbReference type="EMBL" id="KAL2049231.1"/>
    </source>
</evidence>
<dbReference type="PANTHER" id="PTHR38788:SF3">
    <property type="entry name" value="CLR5 DOMAIN-CONTAINING PROTEIN"/>
    <property type="match status" value="1"/>
</dbReference>
<organism evidence="3 4">
    <name type="scientific">Lepraria finkii</name>
    <dbReference type="NCBI Taxonomy" id="1340010"/>
    <lineage>
        <taxon>Eukaryota</taxon>
        <taxon>Fungi</taxon>
        <taxon>Dikarya</taxon>
        <taxon>Ascomycota</taxon>
        <taxon>Pezizomycotina</taxon>
        <taxon>Lecanoromycetes</taxon>
        <taxon>OSLEUM clade</taxon>
        <taxon>Lecanoromycetidae</taxon>
        <taxon>Lecanorales</taxon>
        <taxon>Lecanorineae</taxon>
        <taxon>Stereocaulaceae</taxon>
        <taxon>Lepraria</taxon>
    </lineage>
</organism>
<evidence type="ECO:0000313" key="4">
    <source>
        <dbReference type="Proteomes" id="UP001590951"/>
    </source>
</evidence>
<dbReference type="Proteomes" id="UP001590951">
    <property type="component" value="Unassembled WGS sequence"/>
</dbReference>
<dbReference type="Pfam" id="PF14420">
    <property type="entry name" value="Clr5"/>
    <property type="match status" value="1"/>
</dbReference>
<protein>
    <recommendedName>
        <fullName evidence="2">Clr5 domain-containing protein</fullName>
    </recommendedName>
</protein>
<sequence length="176" mass="20080">MSGQRVLLPTPAVVGDSHRHDLSLTVDATPADAEDQIAGEQGGGKQRRHRHTAQEWEDLKECFKELYFREDSSLENVRQEMKRDYGFEASTRQYKIMIKKWGLEKHIKALDMQILLAKKDKRTRDRGVGTIFVVKGVKFEEDRLNRFGKRELAKSGDYISPSAGMSTSEINGSNHD</sequence>